<gene>
    <name evidence="2" type="ORF">FN846DRAFT_912516</name>
</gene>
<feature type="compositionally biased region" description="Acidic residues" evidence="1">
    <location>
        <begin position="236"/>
        <end position="254"/>
    </location>
</feature>
<dbReference type="InParanoid" id="A0A5J5EIE4"/>
<evidence type="ECO:0000313" key="2">
    <source>
        <dbReference type="EMBL" id="KAA8894779.1"/>
    </source>
</evidence>
<accession>A0A5J5EIE4</accession>
<name>A0A5J5EIE4_9PEZI</name>
<proteinExistence type="predicted"/>
<protein>
    <submittedName>
        <fullName evidence="2">Uncharacterized protein</fullName>
    </submittedName>
</protein>
<feature type="region of interest" description="Disordered" evidence="1">
    <location>
        <begin position="108"/>
        <end position="350"/>
    </location>
</feature>
<dbReference type="AlphaFoldDB" id="A0A5J5EIE4"/>
<evidence type="ECO:0000313" key="3">
    <source>
        <dbReference type="Proteomes" id="UP000326924"/>
    </source>
</evidence>
<feature type="compositionally biased region" description="Acidic residues" evidence="1">
    <location>
        <begin position="186"/>
        <end position="204"/>
    </location>
</feature>
<keyword evidence="3" id="KW-1185">Reference proteome</keyword>
<evidence type="ECO:0000256" key="1">
    <source>
        <dbReference type="SAM" id="MobiDB-lite"/>
    </source>
</evidence>
<sequence length="482" mass="51929">MSAPNDHLSHLYPQRPSFPSLPPTTIFPISTPNDHLSHLYPQRLSFPSLPPTTIFHISTPKRPSLPPNNHLYPETTISTTKRPSLRFPTSLPQSKPISYYDLHVFGSVSGESDEDENGSALGESDEDENGSALGESDEDENGSALGESDADENGSEEHGANESFCDIDDDRFYGDNTSVGSVSGESGEDENGLTLGESDEDENGSEEHGANESFCDIDDARFYGDNTSVGSVSGESGEDENGLTLGESDEDENGSEEHGADESFCDIDDARFYGDSPVPARSPVPEACVLDLQVGSVSGESDEDKNGSALGESDEHENGSALGESDEDENGSALGESDADENGSEEHGADESFCDIDDARFYGDSPVPARSPVPDACVLDLQVLSPSLESLERTVYVSGNGELHPKATEVLLDWVAVTLALVLFRFESGRVRVEGQEVFQFVDLDECPVALELMDKLAEEMMCFLILNFNSIWDCEPSGYTN</sequence>
<reference evidence="2 3" key="1">
    <citation type="submission" date="2019-09" db="EMBL/GenBank/DDBJ databases">
        <title>Draft genome of the ectomycorrhizal ascomycete Sphaerosporella brunnea.</title>
        <authorList>
            <consortium name="DOE Joint Genome Institute"/>
            <person name="Benucci G.M."/>
            <person name="Marozzi G."/>
            <person name="Antonielli L."/>
            <person name="Sanchez S."/>
            <person name="Marco P."/>
            <person name="Wang X."/>
            <person name="Falini L.B."/>
            <person name="Barry K."/>
            <person name="Haridas S."/>
            <person name="Lipzen A."/>
            <person name="Labutti K."/>
            <person name="Grigoriev I.V."/>
            <person name="Murat C."/>
            <person name="Martin F."/>
            <person name="Albertini E."/>
            <person name="Donnini D."/>
            <person name="Bonito G."/>
        </authorList>
    </citation>
    <scope>NUCLEOTIDE SEQUENCE [LARGE SCALE GENOMIC DNA]</scope>
    <source>
        <strain evidence="2 3">Sb_GMNB300</strain>
    </source>
</reference>
<comment type="caution">
    <text evidence="2">The sequence shown here is derived from an EMBL/GenBank/DDBJ whole genome shotgun (WGS) entry which is preliminary data.</text>
</comment>
<organism evidence="2 3">
    <name type="scientific">Sphaerosporella brunnea</name>
    <dbReference type="NCBI Taxonomy" id="1250544"/>
    <lineage>
        <taxon>Eukaryota</taxon>
        <taxon>Fungi</taxon>
        <taxon>Dikarya</taxon>
        <taxon>Ascomycota</taxon>
        <taxon>Pezizomycotina</taxon>
        <taxon>Pezizomycetes</taxon>
        <taxon>Pezizales</taxon>
        <taxon>Pyronemataceae</taxon>
        <taxon>Sphaerosporella</taxon>
    </lineage>
</organism>
<dbReference type="EMBL" id="VXIS01000312">
    <property type="protein sequence ID" value="KAA8894779.1"/>
    <property type="molecule type" value="Genomic_DNA"/>
</dbReference>
<feature type="compositionally biased region" description="Acidic residues" evidence="1">
    <location>
        <begin position="111"/>
        <end position="141"/>
    </location>
</feature>
<dbReference type="Proteomes" id="UP000326924">
    <property type="component" value="Unassembled WGS sequence"/>
</dbReference>